<name>A0ACB9JSJ5_9ASTR</name>
<comment type="caution">
    <text evidence="1">The sequence shown here is derived from an EMBL/GenBank/DDBJ whole genome shotgun (WGS) entry which is preliminary data.</text>
</comment>
<protein>
    <submittedName>
        <fullName evidence="1">Uncharacterized protein</fullName>
    </submittedName>
</protein>
<evidence type="ECO:0000313" key="1">
    <source>
        <dbReference type="EMBL" id="KAI3822932.1"/>
    </source>
</evidence>
<organism evidence="1 2">
    <name type="scientific">Smallanthus sonchifolius</name>
    <dbReference type="NCBI Taxonomy" id="185202"/>
    <lineage>
        <taxon>Eukaryota</taxon>
        <taxon>Viridiplantae</taxon>
        <taxon>Streptophyta</taxon>
        <taxon>Embryophyta</taxon>
        <taxon>Tracheophyta</taxon>
        <taxon>Spermatophyta</taxon>
        <taxon>Magnoliopsida</taxon>
        <taxon>eudicotyledons</taxon>
        <taxon>Gunneridae</taxon>
        <taxon>Pentapetalae</taxon>
        <taxon>asterids</taxon>
        <taxon>campanulids</taxon>
        <taxon>Asterales</taxon>
        <taxon>Asteraceae</taxon>
        <taxon>Asteroideae</taxon>
        <taxon>Heliantheae alliance</taxon>
        <taxon>Millerieae</taxon>
        <taxon>Smallanthus</taxon>
    </lineage>
</organism>
<dbReference type="EMBL" id="CM042020">
    <property type="protein sequence ID" value="KAI3822932.1"/>
    <property type="molecule type" value="Genomic_DNA"/>
</dbReference>
<keyword evidence="2" id="KW-1185">Reference proteome</keyword>
<dbReference type="Proteomes" id="UP001056120">
    <property type="component" value="Linkage Group LG03"/>
</dbReference>
<reference evidence="1 2" key="2">
    <citation type="journal article" date="2022" name="Mol. Ecol. Resour.">
        <title>The genomes of chicory, endive, great burdock and yacon provide insights into Asteraceae paleo-polyploidization history and plant inulin production.</title>
        <authorList>
            <person name="Fan W."/>
            <person name="Wang S."/>
            <person name="Wang H."/>
            <person name="Wang A."/>
            <person name="Jiang F."/>
            <person name="Liu H."/>
            <person name="Zhao H."/>
            <person name="Xu D."/>
            <person name="Zhang Y."/>
        </authorList>
    </citation>
    <scope>NUCLEOTIDE SEQUENCE [LARGE SCALE GENOMIC DNA]</scope>
    <source>
        <strain evidence="2">cv. Yunnan</strain>
        <tissue evidence="1">Leaves</tissue>
    </source>
</reference>
<sequence length="450" mass="50941">MSLPRFFILGTYGGSYYRLSSSRLPSGSLKVDEEGIWSPRAKLATEKSETGDDTLVHIRSCYNNKYWVVQEFQGDFYITASANKPLEDRTNPACTLFHTSSGFQLLSIGASMYAVHIGRQLQVSPVGQDFIIVDWETLVILPSRVSFRSQQLEGNYLCSRVIDTDHNYHRFESGMDVADPLVANQLFRTNGGNYRIKDMYFGKFWRRSSNWILADAEEEAAYANIDTRFSFVKLGDNALALRNFGNNYFCGPVTAEGKTNCLKAEYPTLSRQTRLVVEERVMRRFISDVTYRLFDSRIYEEEILQVSKTFAVNDSPDKDSTITVSFAISDSRTTSWNNNVSVKVGVTVEFDISFIPFIEEGKVQVSADIGYAHEWGGSTTTTFQREMSYDVVVPPLTKKTVTLMCAKAACDVPYSYTQRDLLPDGKWVTTNNDDGIYTGINSYNFYLQSS</sequence>
<proteinExistence type="predicted"/>
<evidence type="ECO:0000313" key="2">
    <source>
        <dbReference type="Proteomes" id="UP001056120"/>
    </source>
</evidence>
<accession>A0ACB9JSJ5</accession>
<reference evidence="2" key="1">
    <citation type="journal article" date="2022" name="Mol. Ecol. Resour.">
        <title>The genomes of chicory, endive, great burdock and yacon provide insights into Asteraceae palaeo-polyploidization history and plant inulin production.</title>
        <authorList>
            <person name="Fan W."/>
            <person name="Wang S."/>
            <person name="Wang H."/>
            <person name="Wang A."/>
            <person name="Jiang F."/>
            <person name="Liu H."/>
            <person name="Zhao H."/>
            <person name="Xu D."/>
            <person name="Zhang Y."/>
        </authorList>
    </citation>
    <scope>NUCLEOTIDE SEQUENCE [LARGE SCALE GENOMIC DNA]</scope>
    <source>
        <strain evidence="2">cv. Yunnan</strain>
    </source>
</reference>
<gene>
    <name evidence="1" type="ORF">L1987_10533</name>
</gene>